<dbReference type="GO" id="GO:0004510">
    <property type="term" value="F:tryptophan 5-monooxygenase activity"/>
    <property type="evidence" value="ECO:0007669"/>
    <property type="project" value="TreeGrafter"/>
</dbReference>
<dbReference type="GO" id="GO:0005506">
    <property type="term" value="F:iron ion binding"/>
    <property type="evidence" value="ECO:0007669"/>
    <property type="project" value="InterPro"/>
</dbReference>
<protein>
    <recommendedName>
        <fullName evidence="1">Tryptophan 5-hydroxylase 2</fullName>
    </recommendedName>
    <alternativeName>
        <fullName evidence="2">Tryptophan 5-monooxygenase 2</fullName>
    </alternativeName>
</protein>
<reference evidence="5 6" key="1">
    <citation type="journal article" date="2013" name="Genome Biol.">
        <title>Draft genome of the mountain pine beetle, Dendroctonus ponderosae Hopkins, a major forest pest.</title>
        <authorList>
            <person name="Keeling C.I."/>
            <person name="Yuen M.M."/>
            <person name="Liao N.Y."/>
            <person name="Docking T.R."/>
            <person name="Chan S.K."/>
            <person name="Taylor G.A."/>
            <person name="Palmquist D.L."/>
            <person name="Jackman S.D."/>
            <person name="Nguyen A."/>
            <person name="Li M."/>
            <person name="Henderson H."/>
            <person name="Janes J.K."/>
            <person name="Zhao Y."/>
            <person name="Pandoh P."/>
            <person name="Moore R."/>
            <person name="Sperling F.A."/>
            <person name="Huber D.P."/>
            <person name="Birol I."/>
            <person name="Jones S.J."/>
            <person name="Bohlmann J."/>
        </authorList>
    </citation>
    <scope>NUCLEOTIDE SEQUENCE</scope>
</reference>
<dbReference type="STRING" id="77166.U4ULP5"/>
<dbReference type="PANTHER" id="PTHR11473">
    <property type="entry name" value="AROMATIC AMINO ACID HYDROXYLASE"/>
    <property type="match status" value="1"/>
</dbReference>
<evidence type="ECO:0000256" key="2">
    <source>
        <dbReference type="ARBA" id="ARBA00042662"/>
    </source>
</evidence>
<organism evidence="5 6">
    <name type="scientific">Dendroctonus ponderosae</name>
    <name type="common">Mountain pine beetle</name>
    <dbReference type="NCBI Taxonomy" id="77166"/>
    <lineage>
        <taxon>Eukaryota</taxon>
        <taxon>Metazoa</taxon>
        <taxon>Ecdysozoa</taxon>
        <taxon>Arthropoda</taxon>
        <taxon>Hexapoda</taxon>
        <taxon>Insecta</taxon>
        <taxon>Pterygota</taxon>
        <taxon>Neoptera</taxon>
        <taxon>Endopterygota</taxon>
        <taxon>Coleoptera</taxon>
        <taxon>Polyphaga</taxon>
        <taxon>Cucujiformia</taxon>
        <taxon>Curculionidae</taxon>
        <taxon>Scolytinae</taxon>
        <taxon>Dendroctonus</taxon>
    </lineage>
</organism>
<comment type="subunit">
    <text evidence="3">Interacts with DNAJC12.</text>
</comment>
<evidence type="ECO:0000256" key="1">
    <source>
        <dbReference type="ARBA" id="ARBA00040889"/>
    </source>
</evidence>
<dbReference type="PANTHER" id="PTHR11473:SF16">
    <property type="entry name" value="TRYPTOPHAN 5-HYDROXYLASE 2"/>
    <property type="match status" value="1"/>
</dbReference>
<dbReference type="OrthoDB" id="983542at2759"/>
<evidence type="ECO:0000259" key="4">
    <source>
        <dbReference type="PROSITE" id="PS51671"/>
    </source>
</evidence>
<feature type="domain" description="ACT" evidence="4">
    <location>
        <begin position="47"/>
        <end position="111"/>
    </location>
</feature>
<dbReference type="EMBL" id="KB632355">
    <property type="protein sequence ID" value="ERL93388.1"/>
    <property type="molecule type" value="Genomic_DNA"/>
</dbReference>
<dbReference type="InterPro" id="IPR002912">
    <property type="entry name" value="ACT_dom"/>
</dbReference>
<dbReference type="InterPro" id="IPR045865">
    <property type="entry name" value="ACT-like_dom_sf"/>
</dbReference>
<dbReference type="Pfam" id="PF01842">
    <property type="entry name" value="ACT"/>
    <property type="match status" value="1"/>
</dbReference>
<dbReference type="Proteomes" id="UP000030742">
    <property type="component" value="Unassembled WGS sequence"/>
</dbReference>
<dbReference type="AlphaFoldDB" id="U4ULP5"/>
<name>U4ULP5_DENPD</name>
<dbReference type="Gene3D" id="3.30.70.260">
    <property type="match status" value="1"/>
</dbReference>
<evidence type="ECO:0000256" key="3">
    <source>
        <dbReference type="ARBA" id="ARBA00062416"/>
    </source>
</evidence>
<dbReference type="GO" id="GO:0043005">
    <property type="term" value="C:neuron projection"/>
    <property type="evidence" value="ECO:0007669"/>
    <property type="project" value="TreeGrafter"/>
</dbReference>
<sequence>MSGSGKPLLGLWLYRSEEEWNYKEESPIALKNQVSESKEPAEIEKISIIFTLKNQVGGLVRALQAFQDLGINVQHIESRPSQTSDNQADFLVDFETDPKKLEQLGRILKVG</sequence>
<dbReference type="PROSITE" id="PS51671">
    <property type="entry name" value="ACT"/>
    <property type="match status" value="1"/>
</dbReference>
<accession>U4ULP5</accession>
<dbReference type="InterPro" id="IPR001273">
    <property type="entry name" value="ArAA_hydroxylase"/>
</dbReference>
<gene>
    <name evidence="5" type="ORF">D910_10680</name>
</gene>
<dbReference type="GO" id="GO:0009072">
    <property type="term" value="P:aromatic amino acid metabolic process"/>
    <property type="evidence" value="ECO:0007669"/>
    <property type="project" value="InterPro"/>
</dbReference>
<evidence type="ECO:0000313" key="5">
    <source>
        <dbReference type="EMBL" id="ERL93388.1"/>
    </source>
</evidence>
<proteinExistence type="predicted"/>
<dbReference type="SUPFAM" id="SSF55021">
    <property type="entry name" value="ACT-like"/>
    <property type="match status" value="1"/>
</dbReference>
<evidence type="ECO:0000313" key="6">
    <source>
        <dbReference type="Proteomes" id="UP000030742"/>
    </source>
</evidence>